<reference evidence="1 2" key="1">
    <citation type="submission" date="2018-03" db="EMBL/GenBank/DDBJ databases">
        <title>The ancient ancestry and fast evolution of plastids.</title>
        <authorList>
            <person name="Moore K.R."/>
            <person name="Magnabosco C."/>
            <person name="Momper L."/>
            <person name="Gold D.A."/>
            <person name="Bosak T."/>
            <person name="Fournier G.P."/>
        </authorList>
    </citation>
    <scope>NUCLEOTIDE SEQUENCE [LARGE SCALE GENOMIC DNA]</scope>
    <source>
        <strain evidence="1 2">CCALA 016</strain>
    </source>
</reference>
<name>A0A2T1LQE6_9CHRO</name>
<keyword evidence="2" id="KW-1185">Reference proteome</keyword>
<dbReference type="OrthoDB" id="8563470at2"/>
<evidence type="ECO:0000313" key="1">
    <source>
        <dbReference type="EMBL" id="PSF27755.1"/>
    </source>
</evidence>
<dbReference type="InterPro" id="IPR025427">
    <property type="entry name" value="DUF4160"/>
</dbReference>
<organism evidence="1 2">
    <name type="scientific">Aphanothece hegewaldii CCALA 016</name>
    <dbReference type="NCBI Taxonomy" id="2107694"/>
    <lineage>
        <taxon>Bacteria</taxon>
        <taxon>Bacillati</taxon>
        <taxon>Cyanobacteriota</taxon>
        <taxon>Cyanophyceae</taxon>
        <taxon>Oscillatoriophycideae</taxon>
        <taxon>Chroococcales</taxon>
        <taxon>Aphanothecaceae</taxon>
        <taxon>Aphanothece</taxon>
    </lineage>
</organism>
<dbReference type="EMBL" id="PXOH01000082">
    <property type="protein sequence ID" value="PSF27755.1"/>
    <property type="molecule type" value="Genomic_DNA"/>
</dbReference>
<dbReference type="Pfam" id="PF13711">
    <property type="entry name" value="DUF4160"/>
    <property type="match status" value="1"/>
</dbReference>
<sequence length="116" mass="13392">MIYVCRHALVRIWSNDHLPRHVHVFKGSGECVINLVGKNGTPELREFYELKRSEVVKAIQIVSEYQAQLISEWNKGDVVDLLIGLNKSIIKVLSIISFTFNYDCFPARRMPLLPQH</sequence>
<reference evidence="1 2" key="2">
    <citation type="submission" date="2018-03" db="EMBL/GenBank/DDBJ databases">
        <authorList>
            <person name="Keele B.F."/>
        </authorList>
    </citation>
    <scope>NUCLEOTIDE SEQUENCE [LARGE SCALE GENOMIC DNA]</scope>
    <source>
        <strain evidence="1 2">CCALA 016</strain>
    </source>
</reference>
<evidence type="ECO:0008006" key="3">
    <source>
        <dbReference type="Google" id="ProtNLM"/>
    </source>
</evidence>
<gene>
    <name evidence="1" type="ORF">C7H19_24900</name>
</gene>
<dbReference type="Proteomes" id="UP000239001">
    <property type="component" value="Unassembled WGS sequence"/>
</dbReference>
<evidence type="ECO:0000313" key="2">
    <source>
        <dbReference type="Proteomes" id="UP000239001"/>
    </source>
</evidence>
<protein>
    <recommendedName>
        <fullName evidence="3">DUF4160 domain-containing protein</fullName>
    </recommendedName>
</protein>
<accession>A0A2T1LQE6</accession>
<comment type="caution">
    <text evidence="1">The sequence shown here is derived from an EMBL/GenBank/DDBJ whole genome shotgun (WGS) entry which is preliminary data.</text>
</comment>
<proteinExistence type="predicted"/>
<dbReference type="AlphaFoldDB" id="A0A2T1LQE6"/>